<sequence>MTVTGKHTKKKAQKHGNTGSQNIDRVTETDAGVIASFLKNQTIPILIFLFALFFILTFSNPALFMNDEWITVNQLHQLDEGSHLIVNEGKYGTFQNGTPGLYFQERHNLLGYSLLLPILSLPALKLFGLFGDQFRLLIVLLWSMLPVAMALLVEMTHPEWTHWKGIRWTWLAIGAGFVGFLANLLLYYPWPFTALDAPREVAAAVFTNHLIFAMLAVMIYLICRTVFEDTWFSIFGTIACISCSSYIFWAANAKDHILVVALVAAVILFMIRYIRYGGFRDAALGFAFIGLLAWGRAELGFTVFLFTLIFYGWSQYREIRGTGRSPSDVIPFIVAPACVALGALPSLLNNIYVTGSPLIPPHYVYMKMMWSKQSSATIGAESISDISQSVPAPTGGLGGFFGTVVSYFSPSVSTIPQDFFGILFAPASGNMSLIAVSPLIFFAIVILPIAYISHRDQFGEKEKSIIGLLIMVSIAIWLAYMQSWHGLNASQGVLPDIRYFAPFYLLAGLLGLLAVKSFLAGTSWRHISLYYVPSIAILTPAVLIIMLLIQPYGGYYAGYTAFFTQMTFSLLVISFIAVYLKHTKRISPQGLYASIILVLTVPLVWQMMMLFLYSVSKFNGYPLWVPIVDALYNSCIGVIEAPH</sequence>
<feature type="compositionally biased region" description="Basic residues" evidence="1">
    <location>
        <begin position="1"/>
        <end position="14"/>
    </location>
</feature>
<gene>
    <name evidence="3" type="ORF">ABH15_10985</name>
</gene>
<name>A0A498GYT4_9EURY</name>
<dbReference type="EMBL" id="LHQS01000003">
    <property type="protein sequence ID" value="RXE55294.1"/>
    <property type="molecule type" value="Genomic_DNA"/>
</dbReference>
<feature type="transmembrane region" description="Helical" evidence="2">
    <location>
        <begin position="168"/>
        <end position="190"/>
    </location>
</feature>
<evidence type="ECO:0000256" key="2">
    <source>
        <dbReference type="SAM" id="Phobius"/>
    </source>
</evidence>
<accession>A0A498GYT4</accession>
<feature type="transmembrane region" description="Helical" evidence="2">
    <location>
        <begin position="497"/>
        <end position="515"/>
    </location>
</feature>
<feature type="transmembrane region" description="Helical" evidence="2">
    <location>
        <begin position="465"/>
        <end position="485"/>
    </location>
</feature>
<evidence type="ECO:0000313" key="4">
    <source>
        <dbReference type="Proteomes" id="UP000290932"/>
    </source>
</evidence>
<keyword evidence="2" id="KW-0472">Membrane</keyword>
<dbReference type="OrthoDB" id="118096at2157"/>
<feature type="transmembrane region" description="Helical" evidence="2">
    <location>
        <begin position="555"/>
        <end position="579"/>
    </location>
</feature>
<dbReference type="Proteomes" id="UP000290932">
    <property type="component" value="Unassembled WGS sequence"/>
</dbReference>
<feature type="transmembrane region" description="Helical" evidence="2">
    <location>
        <begin position="329"/>
        <end position="348"/>
    </location>
</feature>
<feature type="transmembrane region" description="Helical" evidence="2">
    <location>
        <begin position="527"/>
        <end position="549"/>
    </location>
</feature>
<feature type="transmembrane region" description="Helical" evidence="2">
    <location>
        <begin position="43"/>
        <end position="64"/>
    </location>
</feature>
<feature type="transmembrane region" description="Helical" evidence="2">
    <location>
        <begin position="202"/>
        <end position="223"/>
    </location>
</feature>
<keyword evidence="4" id="KW-1185">Reference proteome</keyword>
<feature type="transmembrane region" description="Helical" evidence="2">
    <location>
        <begin position="257"/>
        <end position="274"/>
    </location>
</feature>
<keyword evidence="2" id="KW-0812">Transmembrane</keyword>
<protein>
    <recommendedName>
        <fullName evidence="5">Glycosyltransferase RgtA/B/C/D-like domain-containing protein</fullName>
    </recommendedName>
</protein>
<keyword evidence="2" id="KW-1133">Transmembrane helix</keyword>
<evidence type="ECO:0000256" key="1">
    <source>
        <dbReference type="SAM" id="MobiDB-lite"/>
    </source>
</evidence>
<reference evidence="3 4" key="1">
    <citation type="journal article" date="2015" name="Int. J. Syst. Evol. Microbiol.">
        <title>Methanoculleus taiwanensis sp. nov., a methanogen isolated from deep marine sediment at the deformation front area near Taiwan.</title>
        <authorList>
            <person name="Weng C.Y."/>
            <person name="Chen S.C."/>
            <person name="Lai M.C."/>
            <person name="Wu S.Y."/>
            <person name="Lin S."/>
            <person name="Yang T.F."/>
            <person name="Chen P.C."/>
        </authorList>
    </citation>
    <scope>NUCLEOTIDE SEQUENCE [LARGE SCALE GENOMIC DNA]</scope>
    <source>
        <strain evidence="3 4">CYW4</strain>
    </source>
</reference>
<feature type="transmembrane region" description="Helical" evidence="2">
    <location>
        <begin position="286"/>
        <end position="309"/>
    </location>
</feature>
<feature type="region of interest" description="Disordered" evidence="1">
    <location>
        <begin position="1"/>
        <end position="23"/>
    </location>
</feature>
<feature type="transmembrane region" description="Helical" evidence="2">
    <location>
        <begin position="429"/>
        <end position="453"/>
    </location>
</feature>
<comment type="caution">
    <text evidence="3">The sequence shown here is derived from an EMBL/GenBank/DDBJ whole genome shotgun (WGS) entry which is preliminary data.</text>
</comment>
<proteinExistence type="predicted"/>
<feature type="transmembrane region" description="Helical" evidence="2">
    <location>
        <begin position="109"/>
        <end position="130"/>
    </location>
</feature>
<dbReference type="AlphaFoldDB" id="A0A498GYT4"/>
<evidence type="ECO:0000313" key="3">
    <source>
        <dbReference type="EMBL" id="RXE55294.1"/>
    </source>
</evidence>
<evidence type="ECO:0008006" key="5">
    <source>
        <dbReference type="Google" id="ProtNLM"/>
    </source>
</evidence>
<organism evidence="3 4">
    <name type="scientific">Methanoculleus taiwanensis</name>
    <dbReference type="NCBI Taxonomy" id="1550565"/>
    <lineage>
        <taxon>Archaea</taxon>
        <taxon>Methanobacteriati</taxon>
        <taxon>Methanobacteriota</taxon>
        <taxon>Stenosarchaea group</taxon>
        <taxon>Methanomicrobia</taxon>
        <taxon>Methanomicrobiales</taxon>
        <taxon>Methanomicrobiaceae</taxon>
        <taxon>Methanoculleus</taxon>
    </lineage>
</organism>
<dbReference type="RefSeq" id="WP_128694454.1">
    <property type="nucleotide sequence ID" value="NZ_LHQS01000003.1"/>
</dbReference>
<feature type="transmembrane region" description="Helical" evidence="2">
    <location>
        <begin position="591"/>
        <end position="613"/>
    </location>
</feature>
<feature type="transmembrane region" description="Helical" evidence="2">
    <location>
        <begin position="230"/>
        <end position="251"/>
    </location>
</feature>
<feature type="transmembrane region" description="Helical" evidence="2">
    <location>
        <begin position="136"/>
        <end position="156"/>
    </location>
</feature>